<evidence type="ECO:0000313" key="2">
    <source>
        <dbReference type="EMBL" id="PND37257.1"/>
    </source>
</evidence>
<gene>
    <name evidence="2" type="ORF">C1O66_06745</name>
</gene>
<keyword evidence="1" id="KW-1133">Transmembrane helix</keyword>
<dbReference type="AlphaFoldDB" id="A0A2N8KUX1"/>
<name>A0A2N8KUX1_9BURK</name>
<proteinExistence type="predicted"/>
<dbReference type="RefSeq" id="WP_102767175.1">
    <property type="nucleotide sequence ID" value="NZ_CP124551.1"/>
</dbReference>
<comment type="caution">
    <text evidence="2">The sequence shown here is derived from an EMBL/GenBank/DDBJ whole genome shotgun (WGS) entry which is preliminary data.</text>
</comment>
<dbReference type="EMBL" id="POSP01000003">
    <property type="protein sequence ID" value="PND37257.1"/>
    <property type="molecule type" value="Genomic_DNA"/>
</dbReference>
<evidence type="ECO:0000256" key="1">
    <source>
        <dbReference type="SAM" id="Phobius"/>
    </source>
</evidence>
<evidence type="ECO:0000313" key="3">
    <source>
        <dbReference type="Proteomes" id="UP000235916"/>
    </source>
</evidence>
<protein>
    <recommendedName>
        <fullName evidence="4">Nitrogen fixation protein FixH</fullName>
    </recommendedName>
</protein>
<accession>A0A2N8KUX1</accession>
<keyword evidence="1" id="KW-0812">Transmembrane</keyword>
<evidence type="ECO:0008006" key="4">
    <source>
        <dbReference type="Google" id="ProtNLM"/>
    </source>
</evidence>
<keyword evidence="3" id="KW-1185">Reference proteome</keyword>
<dbReference type="OrthoDB" id="5295180at2"/>
<sequence length="84" mass="8795">MSQNFKPENGTAAPKAAGWWRTPMMWLVVGGPALVIVASFITLSLAINNPDPVLEDKVVANKASGSKALVPAREARNHAATGGQ</sequence>
<dbReference type="Proteomes" id="UP000235916">
    <property type="component" value="Unassembled WGS sequence"/>
</dbReference>
<reference evidence="2 3" key="1">
    <citation type="submission" date="2018-01" db="EMBL/GenBank/DDBJ databases">
        <title>Draft genome sequence of Paucibacter aquatile CR182 isolated from freshwater of the Nakdong River.</title>
        <authorList>
            <person name="Choi A."/>
            <person name="Chung E.J."/>
        </authorList>
    </citation>
    <scope>NUCLEOTIDE SEQUENCE [LARGE SCALE GENOMIC DNA]</scope>
    <source>
        <strain evidence="2 3">CR182</strain>
    </source>
</reference>
<keyword evidence="1" id="KW-0472">Membrane</keyword>
<organism evidence="2 3">
    <name type="scientific">Kinneretia aquatilis</name>
    <dbReference type="NCBI Taxonomy" id="2070761"/>
    <lineage>
        <taxon>Bacteria</taxon>
        <taxon>Pseudomonadati</taxon>
        <taxon>Pseudomonadota</taxon>
        <taxon>Betaproteobacteria</taxon>
        <taxon>Burkholderiales</taxon>
        <taxon>Sphaerotilaceae</taxon>
        <taxon>Roseateles</taxon>
    </lineage>
</organism>
<feature type="transmembrane region" description="Helical" evidence="1">
    <location>
        <begin position="24"/>
        <end position="47"/>
    </location>
</feature>